<proteinExistence type="inferred from homology"/>
<dbReference type="RefSeq" id="WP_146567914.1">
    <property type="nucleotide sequence ID" value="NZ_VOHL01000007.1"/>
</dbReference>
<name>A0A5C5S9E4_9STRE</name>
<dbReference type="PANTHER" id="PTHR30041:SF8">
    <property type="entry name" value="PROTEIN YFFB"/>
    <property type="match status" value="1"/>
</dbReference>
<dbReference type="AlphaFoldDB" id="A0A5C5S9E4"/>
<dbReference type="EMBL" id="VOHL01000007">
    <property type="protein sequence ID" value="TWS96640.1"/>
    <property type="molecule type" value="Genomic_DNA"/>
</dbReference>
<dbReference type="CDD" id="cd03036">
    <property type="entry name" value="ArsC_like"/>
    <property type="match status" value="1"/>
</dbReference>
<protein>
    <submittedName>
        <fullName evidence="4">Arsenate reductase family protein</fullName>
    </submittedName>
</protein>
<dbReference type="InterPro" id="IPR006660">
    <property type="entry name" value="Arsenate_reductase-like"/>
</dbReference>
<evidence type="ECO:0000256" key="2">
    <source>
        <dbReference type="ARBA" id="ARBA00023284"/>
    </source>
</evidence>
<evidence type="ECO:0000256" key="3">
    <source>
        <dbReference type="PROSITE-ProRule" id="PRU01282"/>
    </source>
</evidence>
<reference evidence="4 5" key="1">
    <citation type="submission" date="2019-08" db="EMBL/GenBank/DDBJ databases">
        <authorList>
            <person name="Lei W."/>
        </authorList>
    </citation>
    <scope>NUCLEOTIDE SEQUENCE [LARGE SCALE GENOMIC DNA]</scope>
    <source>
        <strain evidence="4 5">CCUG 66496</strain>
    </source>
</reference>
<dbReference type="Pfam" id="PF03960">
    <property type="entry name" value="ArsC"/>
    <property type="match status" value="1"/>
</dbReference>
<gene>
    <name evidence="4" type="ORF">FRX57_06655</name>
</gene>
<evidence type="ECO:0000313" key="5">
    <source>
        <dbReference type="Proteomes" id="UP000317430"/>
    </source>
</evidence>
<dbReference type="PROSITE" id="PS51353">
    <property type="entry name" value="ARSC"/>
    <property type="match status" value="1"/>
</dbReference>
<dbReference type="PROSITE" id="PS51354">
    <property type="entry name" value="GLUTAREDOXIN_2"/>
    <property type="match status" value="1"/>
</dbReference>
<dbReference type="SUPFAM" id="SSF52833">
    <property type="entry name" value="Thioredoxin-like"/>
    <property type="match status" value="1"/>
</dbReference>
<dbReference type="InterPro" id="IPR006504">
    <property type="entry name" value="Tscrpt_reg_Spx/MgsR"/>
</dbReference>
<dbReference type="InterPro" id="IPR036249">
    <property type="entry name" value="Thioredoxin-like_sf"/>
</dbReference>
<dbReference type="Proteomes" id="UP000317430">
    <property type="component" value="Unassembled WGS sequence"/>
</dbReference>
<dbReference type="Gene3D" id="3.40.30.10">
    <property type="entry name" value="Glutaredoxin"/>
    <property type="match status" value="1"/>
</dbReference>
<dbReference type="NCBIfam" id="TIGR01617">
    <property type="entry name" value="arsC_related"/>
    <property type="match status" value="1"/>
</dbReference>
<comment type="caution">
    <text evidence="4">The sequence shown here is derived from an EMBL/GenBank/DDBJ whole genome shotgun (WGS) entry which is preliminary data.</text>
</comment>
<dbReference type="OrthoDB" id="9794155at2"/>
<keyword evidence="2" id="KW-0676">Redox-active center</keyword>
<sequence>MLTFYEYPKCSTCRSAKKELEELGVAFVAIDIKANPPQVSQLQAWLANQDFPVKKLFNTSGNSYRQLGLKDRFDSLSQEELLAHLAEDGMLIKRPILADGDQILQVGYRTPYSNLTLK</sequence>
<organism evidence="4 5">
    <name type="scientific">Streptococcus cuniculipharyngis</name>
    <dbReference type="NCBI Taxonomy" id="1562651"/>
    <lineage>
        <taxon>Bacteria</taxon>
        <taxon>Bacillati</taxon>
        <taxon>Bacillota</taxon>
        <taxon>Bacilli</taxon>
        <taxon>Lactobacillales</taxon>
        <taxon>Streptococcaceae</taxon>
        <taxon>Streptococcus</taxon>
    </lineage>
</organism>
<comment type="similarity">
    <text evidence="3">Belongs to the ArsC family.</text>
</comment>
<keyword evidence="5" id="KW-1185">Reference proteome</keyword>
<dbReference type="PANTHER" id="PTHR30041">
    <property type="entry name" value="ARSENATE REDUCTASE"/>
    <property type="match status" value="1"/>
</dbReference>
<evidence type="ECO:0000256" key="1">
    <source>
        <dbReference type="ARBA" id="ARBA00023157"/>
    </source>
</evidence>
<accession>A0A5C5S9E4</accession>
<keyword evidence="1" id="KW-1015">Disulfide bond</keyword>
<evidence type="ECO:0000313" key="4">
    <source>
        <dbReference type="EMBL" id="TWS96640.1"/>
    </source>
</evidence>